<dbReference type="InterPro" id="IPR009061">
    <property type="entry name" value="DNA-bd_dom_put_sf"/>
</dbReference>
<gene>
    <name evidence="1" type="ORF">NCTC8621_03159</name>
</gene>
<proteinExistence type="predicted"/>
<evidence type="ECO:0000313" key="2">
    <source>
        <dbReference type="Proteomes" id="UP000255093"/>
    </source>
</evidence>
<accession>A0A2A7M1C2</accession>
<dbReference type="Proteomes" id="UP000255093">
    <property type="component" value="Unassembled WGS sequence"/>
</dbReference>
<evidence type="ECO:0000313" key="1">
    <source>
        <dbReference type="EMBL" id="STH83146.1"/>
    </source>
</evidence>
<dbReference type="SUPFAM" id="SSF46955">
    <property type="entry name" value="Putative DNA-binding domain"/>
    <property type="match status" value="1"/>
</dbReference>
<reference evidence="1 2" key="1">
    <citation type="submission" date="2018-06" db="EMBL/GenBank/DDBJ databases">
        <authorList>
            <consortium name="Pathogen Informatics"/>
            <person name="Doyle S."/>
        </authorList>
    </citation>
    <scope>NUCLEOTIDE SEQUENCE [LARGE SCALE GENOMIC DNA]</scope>
    <source>
        <strain evidence="1 2">NCTC8621</strain>
    </source>
</reference>
<dbReference type="RefSeq" id="WP_024245547.1">
    <property type="nucleotide sequence ID" value="NZ_CABWKD010000107.1"/>
</dbReference>
<sequence length="182" mass="20444">MNVNKKKLADIFGVDVRTITAWQSQGLPLVSGGGKGTESVFDTTAAIQWYAQRESDIENEKLRKEIEDLRAASESDLQPGTIDYERYRLTKAQADAQELKNAREEGLVLETELFTYIFQRVAQNISGILVRVPQTLQRKYPDISPAHLDAVKTEIAKASDVASEAGENVRRWIDDFRRTEGG</sequence>
<dbReference type="InterPro" id="IPR010906">
    <property type="entry name" value="Phage_lambda_Nu1_terminase-ssu"/>
</dbReference>
<dbReference type="EMBL" id="UGBW01000003">
    <property type="protein sequence ID" value="STH83146.1"/>
    <property type="molecule type" value="Genomic_DNA"/>
</dbReference>
<name>A0A2A7M1C2_ECOLX</name>
<organism evidence="1 2">
    <name type="scientific">Escherichia coli</name>
    <dbReference type="NCBI Taxonomy" id="562"/>
    <lineage>
        <taxon>Bacteria</taxon>
        <taxon>Pseudomonadati</taxon>
        <taxon>Pseudomonadota</taxon>
        <taxon>Gammaproteobacteria</taxon>
        <taxon>Enterobacterales</taxon>
        <taxon>Enterobacteriaceae</taxon>
        <taxon>Escherichia</taxon>
    </lineage>
</organism>
<dbReference type="InterPro" id="IPR036388">
    <property type="entry name" value="WH-like_DNA-bd_sf"/>
</dbReference>
<dbReference type="Gene3D" id="1.10.10.10">
    <property type="entry name" value="Winged helix-like DNA-binding domain superfamily/Winged helix DNA-binding domain"/>
    <property type="match status" value="1"/>
</dbReference>
<dbReference type="AlphaFoldDB" id="A0A2A7M1C2"/>
<dbReference type="Pfam" id="PF07471">
    <property type="entry name" value="Phage_Nu1"/>
    <property type="match status" value="1"/>
</dbReference>
<protein>
    <submittedName>
        <fullName evidence="1">Terminase small subunit (Gp1)</fullName>
    </submittedName>
</protein>